<name>A0A7I7UPY0_MYCPV</name>
<organism evidence="1 2">
    <name type="scientific">Mycolicibacterium pulveris</name>
    <name type="common">Mycobacterium pulveris</name>
    <dbReference type="NCBI Taxonomy" id="36813"/>
    <lineage>
        <taxon>Bacteria</taxon>
        <taxon>Bacillati</taxon>
        <taxon>Actinomycetota</taxon>
        <taxon>Actinomycetes</taxon>
        <taxon>Mycobacteriales</taxon>
        <taxon>Mycobacteriaceae</taxon>
        <taxon>Mycolicibacterium</taxon>
    </lineage>
</organism>
<protein>
    <submittedName>
        <fullName evidence="1">Uncharacterized protein</fullName>
    </submittedName>
</protein>
<dbReference type="RefSeq" id="WP_179962139.1">
    <property type="nucleotide sequence ID" value="NZ_AP022599.1"/>
</dbReference>
<dbReference type="EMBL" id="AP022599">
    <property type="protein sequence ID" value="BBY83458.1"/>
    <property type="molecule type" value="Genomic_DNA"/>
</dbReference>
<gene>
    <name evidence="1" type="ORF">MPUL_46160</name>
</gene>
<evidence type="ECO:0000313" key="1">
    <source>
        <dbReference type="EMBL" id="BBY83458.1"/>
    </source>
</evidence>
<reference evidence="1 2" key="1">
    <citation type="journal article" date="2019" name="Emerg. Microbes Infect.">
        <title>Comprehensive subspecies identification of 175 nontuberculous mycobacteria species based on 7547 genomic profiles.</title>
        <authorList>
            <person name="Matsumoto Y."/>
            <person name="Kinjo T."/>
            <person name="Motooka D."/>
            <person name="Nabeya D."/>
            <person name="Jung N."/>
            <person name="Uechi K."/>
            <person name="Horii T."/>
            <person name="Iida T."/>
            <person name="Fujita J."/>
            <person name="Nakamura S."/>
        </authorList>
    </citation>
    <scope>NUCLEOTIDE SEQUENCE [LARGE SCALE GENOMIC DNA]</scope>
    <source>
        <strain evidence="1 2">JCM 6370</strain>
    </source>
</reference>
<dbReference type="Proteomes" id="UP000467252">
    <property type="component" value="Chromosome"/>
</dbReference>
<dbReference type="AlphaFoldDB" id="A0A7I7UPY0"/>
<accession>A0A7I7UPY0</accession>
<sequence length="63" mass="7418">MLVEYDKTCRYLAAIDDIATLTEYVTNLHDCFGHQDRWSIFSRNISVAAGRWAEELRKRRQLA</sequence>
<keyword evidence="2" id="KW-1185">Reference proteome</keyword>
<evidence type="ECO:0000313" key="2">
    <source>
        <dbReference type="Proteomes" id="UP000467252"/>
    </source>
</evidence>
<proteinExistence type="predicted"/>